<dbReference type="Gene3D" id="1.10.3210.10">
    <property type="entry name" value="Hypothetical protein af1432"/>
    <property type="match status" value="1"/>
</dbReference>
<evidence type="ECO:0000256" key="1">
    <source>
        <dbReference type="ARBA" id="ARBA00022722"/>
    </source>
</evidence>
<keyword evidence="11" id="KW-1185">Reference proteome</keyword>
<gene>
    <name evidence="6 10" type="primary">rny</name>
    <name evidence="10" type="ORF">DESUT3_12400</name>
</gene>
<dbReference type="Pfam" id="PF12072">
    <property type="entry name" value="RNase_Y_N"/>
    <property type="match status" value="1"/>
</dbReference>
<dbReference type="InterPro" id="IPR006675">
    <property type="entry name" value="HDIG_dom"/>
</dbReference>
<dbReference type="PROSITE" id="PS50084">
    <property type="entry name" value="KH_TYPE_1"/>
    <property type="match status" value="1"/>
</dbReference>
<keyword evidence="1 6" id="KW-0540">Nuclease</keyword>
<sequence>MKIEIALILIAVALGAGALVGALLRRKSAESRLANAEQASAQIIEEAKKEADTIRKESLIQAKDAVLEAKSEWEKESRELRREIQAQEKRLLQKEENLDRRTTQVDAKEEEQVKRDKALMQQEERLRGREKDVESLVAEQAARLESISGMSAEEAKSQLMQNMESEARHDAAKRIKQIEDEARESADKKAKEILALAIQRYAGDFVAEKAVSVVPLPNDEMKGRIIGREGRNIRAIEAATGIDLIIDDTPEAVIISGFNPVRREVARIALERLIADGRIHPARIEEVVNKATQEVDEAIREAGEQATFDVGVHGIHPEIIKLIGRLRYRTSYGQNVLQHSLEVAFLCGIMASELGLNVKQAKRAGLLHDIGKAVDHEIEGSHAVIGADLARKYGESPKIVHALAAHHEDEKPETILAVLVQAADALSGARPGARREMLETYVKRLEDLERIGTSFVGVTSCFAIQAGREIRVMVSSEEVSDAQSHVLARDIARKVEDEMTYPGQIKVNVIRETRAVEYAK</sequence>
<keyword evidence="3 6" id="KW-0378">Hydrolase</keyword>
<evidence type="ECO:0000256" key="5">
    <source>
        <dbReference type="ARBA" id="ARBA00023136"/>
    </source>
</evidence>
<dbReference type="InterPro" id="IPR004087">
    <property type="entry name" value="KH_dom"/>
</dbReference>
<dbReference type="EC" id="3.1.-.-" evidence="6 7"/>
<evidence type="ECO:0000313" key="10">
    <source>
        <dbReference type="EMBL" id="BCR04171.1"/>
    </source>
</evidence>
<keyword evidence="8" id="KW-0175">Coiled coil</keyword>
<keyword evidence="5" id="KW-0472">Membrane</keyword>
<reference evidence="10 11" key="1">
    <citation type="journal article" date="2016" name="C (Basel)">
        <title>Selective Growth of and Electricity Production by Marine Exoelectrogenic Bacteria in Self-Aggregated Hydrogel of Microbially Reduced Graphene Oxide.</title>
        <authorList>
            <person name="Yoshida N."/>
            <person name="Goto Y."/>
            <person name="Miyata Y."/>
        </authorList>
    </citation>
    <scope>NUCLEOTIDE SEQUENCE [LARGE SCALE GENOMIC DNA]</scope>
    <source>
        <strain evidence="10 11">NIT-T3</strain>
    </source>
</reference>
<dbReference type="PROSITE" id="PS51831">
    <property type="entry name" value="HD"/>
    <property type="match status" value="1"/>
</dbReference>
<dbReference type="SMART" id="SM00471">
    <property type="entry name" value="HDc"/>
    <property type="match status" value="1"/>
</dbReference>
<dbReference type="RefSeq" id="WP_221251588.1">
    <property type="nucleotide sequence ID" value="NZ_AP024355.1"/>
</dbReference>
<dbReference type="NCBIfam" id="TIGR00277">
    <property type="entry name" value="HDIG"/>
    <property type="match status" value="1"/>
</dbReference>
<dbReference type="SUPFAM" id="SSF109604">
    <property type="entry name" value="HD-domain/PDEase-like"/>
    <property type="match status" value="1"/>
</dbReference>
<evidence type="ECO:0000256" key="4">
    <source>
        <dbReference type="ARBA" id="ARBA00022884"/>
    </source>
</evidence>
<evidence type="ECO:0000256" key="8">
    <source>
        <dbReference type="SAM" id="Coils"/>
    </source>
</evidence>
<dbReference type="HAMAP" id="MF_00335">
    <property type="entry name" value="RNase_Y"/>
    <property type="match status" value="1"/>
</dbReference>
<dbReference type="InterPro" id="IPR004088">
    <property type="entry name" value="KH_dom_type_1"/>
</dbReference>
<dbReference type="PANTHER" id="PTHR12826:SF15">
    <property type="entry name" value="RIBONUCLEASE Y"/>
    <property type="match status" value="1"/>
</dbReference>
<comment type="function">
    <text evidence="6">Endoribonuclease that initiates mRNA decay.</text>
</comment>
<name>A0ABN6DVN1_9BACT</name>
<dbReference type="InterPro" id="IPR006674">
    <property type="entry name" value="HD_domain"/>
</dbReference>
<keyword evidence="2 6" id="KW-0255">Endonuclease</keyword>
<dbReference type="Proteomes" id="UP001319827">
    <property type="component" value="Chromosome"/>
</dbReference>
<feature type="domain" description="HD" evidence="9">
    <location>
        <begin position="336"/>
        <end position="429"/>
    </location>
</feature>
<reference evidence="10 11" key="2">
    <citation type="journal article" date="2021" name="Int. J. Syst. Evol. Microbiol.">
        <title>Isolation and Polyphasic Characterization of Desulfuromonas versatilis sp. Nov., an Electrogenic Bacteria Capable of Versatile Metabolism Isolated from a Graphene Oxide-Reducing Enrichment Culture.</title>
        <authorList>
            <person name="Xie L."/>
            <person name="Yoshida N."/>
            <person name="Ishii S."/>
            <person name="Meng L."/>
        </authorList>
    </citation>
    <scope>NUCLEOTIDE SEQUENCE [LARGE SCALE GENOMIC DNA]</scope>
    <source>
        <strain evidence="10 11">NIT-T3</strain>
    </source>
</reference>
<evidence type="ECO:0000256" key="3">
    <source>
        <dbReference type="ARBA" id="ARBA00022801"/>
    </source>
</evidence>
<feature type="coiled-coil region" evidence="8">
    <location>
        <begin position="19"/>
        <end position="139"/>
    </location>
</feature>
<dbReference type="CDD" id="cd22431">
    <property type="entry name" value="KH-I_RNaseY"/>
    <property type="match status" value="1"/>
</dbReference>
<dbReference type="SUPFAM" id="SSF54791">
    <property type="entry name" value="Eukaryotic type KH-domain (KH-domain type I)"/>
    <property type="match status" value="1"/>
</dbReference>
<proteinExistence type="inferred from homology"/>
<dbReference type="Pfam" id="PF01966">
    <property type="entry name" value="HD"/>
    <property type="match status" value="1"/>
</dbReference>
<dbReference type="SMART" id="SM00322">
    <property type="entry name" value="KH"/>
    <property type="match status" value="1"/>
</dbReference>
<evidence type="ECO:0000313" key="11">
    <source>
        <dbReference type="Proteomes" id="UP001319827"/>
    </source>
</evidence>
<dbReference type="InterPro" id="IPR003607">
    <property type="entry name" value="HD/PDEase_dom"/>
</dbReference>
<dbReference type="InterPro" id="IPR036612">
    <property type="entry name" value="KH_dom_type_1_sf"/>
</dbReference>
<dbReference type="InterPro" id="IPR022711">
    <property type="entry name" value="RNase_Y_N"/>
</dbReference>
<evidence type="ECO:0000259" key="9">
    <source>
        <dbReference type="PROSITE" id="PS51831"/>
    </source>
</evidence>
<dbReference type="EMBL" id="AP024355">
    <property type="protein sequence ID" value="BCR04171.1"/>
    <property type="molecule type" value="Genomic_DNA"/>
</dbReference>
<keyword evidence="4 6" id="KW-0694">RNA-binding</keyword>
<dbReference type="Pfam" id="PF00013">
    <property type="entry name" value="KH_1"/>
    <property type="match status" value="1"/>
</dbReference>
<dbReference type="InterPro" id="IPR017705">
    <property type="entry name" value="Ribonuclease_Y"/>
</dbReference>
<evidence type="ECO:0000256" key="6">
    <source>
        <dbReference type="HAMAP-Rule" id="MF_00335"/>
    </source>
</evidence>
<organism evidence="10 11">
    <name type="scientific">Desulfuromonas versatilis</name>
    <dbReference type="NCBI Taxonomy" id="2802975"/>
    <lineage>
        <taxon>Bacteria</taxon>
        <taxon>Pseudomonadati</taxon>
        <taxon>Thermodesulfobacteriota</taxon>
        <taxon>Desulfuromonadia</taxon>
        <taxon>Desulfuromonadales</taxon>
        <taxon>Desulfuromonadaceae</taxon>
        <taxon>Desulfuromonas</taxon>
    </lineage>
</organism>
<dbReference type="CDD" id="cd00077">
    <property type="entry name" value="HDc"/>
    <property type="match status" value="1"/>
</dbReference>
<dbReference type="Gene3D" id="3.30.1370.10">
    <property type="entry name" value="K Homology domain, type 1"/>
    <property type="match status" value="1"/>
</dbReference>
<dbReference type="NCBIfam" id="TIGR03319">
    <property type="entry name" value="RNase_Y"/>
    <property type="match status" value="1"/>
</dbReference>
<evidence type="ECO:0000256" key="2">
    <source>
        <dbReference type="ARBA" id="ARBA00022759"/>
    </source>
</evidence>
<accession>A0ABN6DVN1</accession>
<dbReference type="PANTHER" id="PTHR12826">
    <property type="entry name" value="RIBONUCLEASE Y"/>
    <property type="match status" value="1"/>
</dbReference>
<protein>
    <recommendedName>
        <fullName evidence="6 7">Ribonuclease Y</fullName>
        <shortName evidence="6">RNase Y</shortName>
        <ecNumber evidence="6 7">3.1.-.-</ecNumber>
    </recommendedName>
</protein>
<evidence type="ECO:0000256" key="7">
    <source>
        <dbReference type="NCBIfam" id="TIGR03319"/>
    </source>
</evidence>
<comment type="similarity">
    <text evidence="6">Belongs to the RNase Y family.</text>
</comment>